<name>A0ABN9WP87_9DINO</name>
<keyword evidence="2" id="KW-1185">Reference proteome</keyword>
<evidence type="ECO:0000313" key="1">
    <source>
        <dbReference type="EMBL" id="CAK0888470.1"/>
    </source>
</evidence>
<comment type="caution">
    <text evidence="1">The sequence shown here is derived from an EMBL/GenBank/DDBJ whole genome shotgun (WGS) entry which is preliminary data.</text>
</comment>
<sequence>AARWSHPAAAEGVEPPAREFAAVAEIPGAEPPALLVHGGHCQRAGGARAHAVWTGDLWRLELPGEGGARRAAWRALAAGGVGPGIRAVHDACVLGGSRSPTRTSWCTGGSSPRATGTTTRSCWTCTPGR</sequence>
<dbReference type="EMBL" id="CAUYUJ010019080">
    <property type="protein sequence ID" value="CAK0888470.1"/>
    <property type="molecule type" value="Genomic_DNA"/>
</dbReference>
<reference evidence="1" key="1">
    <citation type="submission" date="2023-10" db="EMBL/GenBank/DDBJ databases">
        <authorList>
            <person name="Chen Y."/>
            <person name="Shah S."/>
            <person name="Dougan E. K."/>
            <person name="Thang M."/>
            <person name="Chan C."/>
        </authorList>
    </citation>
    <scope>NUCLEOTIDE SEQUENCE [LARGE SCALE GENOMIC DNA]</scope>
</reference>
<protein>
    <submittedName>
        <fullName evidence="1">Uncharacterized protein</fullName>
    </submittedName>
</protein>
<organism evidence="1 2">
    <name type="scientific">Prorocentrum cordatum</name>
    <dbReference type="NCBI Taxonomy" id="2364126"/>
    <lineage>
        <taxon>Eukaryota</taxon>
        <taxon>Sar</taxon>
        <taxon>Alveolata</taxon>
        <taxon>Dinophyceae</taxon>
        <taxon>Prorocentrales</taxon>
        <taxon>Prorocentraceae</taxon>
        <taxon>Prorocentrum</taxon>
    </lineage>
</organism>
<proteinExistence type="predicted"/>
<gene>
    <name evidence="1" type="ORF">PCOR1329_LOCUS69258</name>
</gene>
<evidence type="ECO:0000313" key="2">
    <source>
        <dbReference type="Proteomes" id="UP001189429"/>
    </source>
</evidence>
<feature type="non-terminal residue" evidence="1">
    <location>
        <position position="1"/>
    </location>
</feature>
<accession>A0ABN9WP87</accession>
<dbReference type="Proteomes" id="UP001189429">
    <property type="component" value="Unassembled WGS sequence"/>
</dbReference>